<name>A0A0U2VGH3_9GAMM</name>
<dbReference type="AlphaFoldDB" id="A0A0U2VGH3"/>
<dbReference type="Pfam" id="PF02810">
    <property type="entry name" value="SEC-C"/>
    <property type="match status" value="2"/>
</dbReference>
<feature type="domain" description="YchJ-like middle NTF2-like" evidence="1">
    <location>
        <begin position="33"/>
        <end position="129"/>
    </location>
</feature>
<dbReference type="SUPFAM" id="SSF103642">
    <property type="entry name" value="Sec-C motif"/>
    <property type="match status" value="1"/>
</dbReference>
<dbReference type="Gene3D" id="3.10.450.50">
    <property type="match status" value="1"/>
</dbReference>
<dbReference type="PANTHER" id="PTHR33747:SF1">
    <property type="entry name" value="ADENYLATE CYCLASE-ASSOCIATED CAP C-TERMINAL DOMAIN-CONTAINING PROTEIN"/>
    <property type="match status" value="1"/>
</dbReference>
<dbReference type="KEGG" id="ptn:PTRA_a1357"/>
<accession>A0A0U2VGH3</accession>
<sequence>MTSLTTSPCFCGSQQNYADCCEPLHLASQIAETPEQLMRARYSAYVLKNATYVYQTYASEKQAENPVKEIKDFADSCRFIKLTVIDTEHDASEGFVTFKVNYFYQNLYCELHEKSLFIKQGGQWRYLDGTLFPVADIKISRNDNCPCQSGKKYKKCHSV</sequence>
<dbReference type="PANTHER" id="PTHR33747">
    <property type="entry name" value="UPF0225 PROTEIN SCO1677"/>
    <property type="match status" value="1"/>
</dbReference>
<dbReference type="RefSeq" id="WP_058373038.1">
    <property type="nucleotide sequence ID" value="NZ_CP011034.1"/>
</dbReference>
<proteinExistence type="predicted"/>
<gene>
    <name evidence="2" type="ORF">PTRA_a1357</name>
</gene>
<dbReference type="PATRIC" id="fig|1315283.4.peg.1174"/>
<dbReference type="InterPro" id="IPR048469">
    <property type="entry name" value="YchJ-like_M"/>
</dbReference>
<dbReference type="OrthoDB" id="21421at2"/>
<dbReference type="Proteomes" id="UP000065261">
    <property type="component" value="Chromosome I"/>
</dbReference>
<dbReference type="InterPro" id="IPR032710">
    <property type="entry name" value="NTF2-like_dom_sf"/>
</dbReference>
<dbReference type="InterPro" id="IPR004027">
    <property type="entry name" value="SEC_C_motif"/>
</dbReference>
<evidence type="ECO:0000259" key="1">
    <source>
        <dbReference type="Pfam" id="PF17775"/>
    </source>
</evidence>
<dbReference type="EMBL" id="CP011034">
    <property type="protein sequence ID" value="ALS32581.1"/>
    <property type="molecule type" value="Genomic_DNA"/>
</dbReference>
<evidence type="ECO:0000313" key="3">
    <source>
        <dbReference type="Proteomes" id="UP000065261"/>
    </source>
</evidence>
<reference evidence="2 3" key="1">
    <citation type="submission" date="2015-03" db="EMBL/GenBank/DDBJ databases">
        <authorList>
            <person name="Murphy D."/>
        </authorList>
    </citation>
    <scope>NUCLEOTIDE SEQUENCE [LARGE SCALE GENOMIC DNA]</scope>
    <source>
        <strain evidence="2 3">KMM 520</strain>
    </source>
</reference>
<protein>
    <submittedName>
        <fullName evidence="2">SEC-C motif domain protein</fullName>
    </submittedName>
</protein>
<organism evidence="2">
    <name type="scientific">Pseudoalteromonas translucida KMM 520</name>
    <dbReference type="NCBI Taxonomy" id="1315283"/>
    <lineage>
        <taxon>Bacteria</taxon>
        <taxon>Pseudomonadati</taxon>
        <taxon>Pseudomonadota</taxon>
        <taxon>Gammaproteobacteria</taxon>
        <taxon>Alteromonadales</taxon>
        <taxon>Pseudoalteromonadaceae</taxon>
        <taxon>Pseudoalteromonas</taxon>
    </lineage>
</organism>
<evidence type="ECO:0000313" key="2">
    <source>
        <dbReference type="EMBL" id="ALS32581.1"/>
    </source>
</evidence>
<dbReference type="SUPFAM" id="SSF54427">
    <property type="entry name" value="NTF2-like"/>
    <property type="match status" value="1"/>
</dbReference>
<dbReference type="Pfam" id="PF17775">
    <property type="entry name" value="YchJ_M-like"/>
    <property type="match status" value="1"/>
</dbReference>